<dbReference type="EMBL" id="MN740968">
    <property type="protein sequence ID" value="QHU20412.1"/>
    <property type="molecule type" value="Genomic_DNA"/>
</dbReference>
<evidence type="ECO:0000313" key="2">
    <source>
        <dbReference type="EMBL" id="QHU20412.1"/>
    </source>
</evidence>
<organism evidence="2">
    <name type="scientific">viral metagenome</name>
    <dbReference type="NCBI Taxonomy" id="1070528"/>
    <lineage>
        <taxon>unclassified sequences</taxon>
        <taxon>metagenomes</taxon>
        <taxon>organismal metagenomes</taxon>
    </lineage>
</organism>
<reference evidence="2" key="1">
    <citation type="journal article" date="2020" name="Nature">
        <title>Giant virus diversity and host interactions through global metagenomics.</title>
        <authorList>
            <person name="Schulz F."/>
            <person name="Roux S."/>
            <person name="Paez-Espino D."/>
            <person name="Jungbluth S."/>
            <person name="Walsh D.A."/>
            <person name="Denef V.J."/>
            <person name="McMahon K.D."/>
            <person name="Konstantinidis K.T."/>
            <person name="Eloe-Fadrosh E.A."/>
            <person name="Kyrpides N.C."/>
            <person name="Woyke T."/>
        </authorList>
    </citation>
    <scope>NUCLEOTIDE SEQUENCE</scope>
    <source>
        <strain evidence="2">GVMAG-S-3300013093-109</strain>
    </source>
</reference>
<sequence>MSELKVVNLTGGAAAEFMGGVKKKKRATRKKQEGGDAKGMEASMTHSAGSTDPSKWLHHPTTSVPPVIQVQKSIIATPAQVAAPTQQYAVPIPPHPVAAQAGGSVKHIKVELKKKPATKKVQLHPKKAEPSKTSKRVTRKSRKLTLGVSSLHKRMTRAKKMHKTVKEMPLDKLKEELVKKKLIKPTSKAPESVLRQIAADAQIVAGKAL</sequence>
<name>A0A6C0KR29_9ZZZZ</name>
<accession>A0A6C0KR29</accession>
<dbReference type="AlphaFoldDB" id="A0A6C0KR29"/>
<feature type="compositionally biased region" description="Basic and acidic residues" evidence="1">
    <location>
        <begin position="30"/>
        <end position="39"/>
    </location>
</feature>
<feature type="region of interest" description="Disordered" evidence="1">
    <location>
        <begin position="121"/>
        <end position="141"/>
    </location>
</feature>
<proteinExistence type="predicted"/>
<feature type="compositionally biased region" description="Polar residues" evidence="1">
    <location>
        <begin position="44"/>
        <end position="53"/>
    </location>
</feature>
<evidence type="ECO:0000256" key="1">
    <source>
        <dbReference type="SAM" id="MobiDB-lite"/>
    </source>
</evidence>
<protein>
    <submittedName>
        <fullName evidence="2">Uncharacterized protein</fullName>
    </submittedName>
</protein>
<feature type="region of interest" description="Disordered" evidence="1">
    <location>
        <begin position="19"/>
        <end position="62"/>
    </location>
</feature>